<proteinExistence type="predicted"/>
<evidence type="ECO:0000256" key="1">
    <source>
        <dbReference type="SAM" id="Phobius"/>
    </source>
</evidence>
<keyword evidence="1" id="KW-0812">Transmembrane</keyword>
<evidence type="ECO:0000313" key="2">
    <source>
        <dbReference type="EMBL" id="JAP11231.1"/>
    </source>
</evidence>
<accession>A0A0V0GSN7</accession>
<name>A0A0V0GSN7_SOLCH</name>
<keyword evidence="1" id="KW-1133">Transmembrane helix</keyword>
<sequence length="81" mass="9168">MNHPLFYCGGSAYFLFLFHLCQQVVSKLVLWIISVYRGIYLASLLYLMDSISILTTVYCLGMSISQVGLARVVTRCLSRIP</sequence>
<reference evidence="2" key="1">
    <citation type="submission" date="2015-12" db="EMBL/GenBank/DDBJ databases">
        <title>Gene expression during late stages of embryo sac development: a critical building block for successful pollen-pistil interactions.</title>
        <authorList>
            <person name="Liu Y."/>
            <person name="Joly V."/>
            <person name="Sabar M."/>
            <person name="Matton D.P."/>
        </authorList>
    </citation>
    <scope>NUCLEOTIDE SEQUENCE</scope>
</reference>
<dbReference type="EMBL" id="GEDG01031698">
    <property type="protein sequence ID" value="JAP11231.1"/>
    <property type="molecule type" value="Transcribed_RNA"/>
</dbReference>
<feature type="transmembrane region" description="Helical" evidence="1">
    <location>
        <begin position="39"/>
        <end position="61"/>
    </location>
</feature>
<dbReference type="AlphaFoldDB" id="A0A0V0GSN7"/>
<organism evidence="2">
    <name type="scientific">Solanum chacoense</name>
    <name type="common">Chaco potato</name>
    <dbReference type="NCBI Taxonomy" id="4108"/>
    <lineage>
        <taxon>Eukaryota</taxon>
        <taxon>Viridiplantae</taxon>
        <taxon>Streptophyta</taxon>
        <taxon>Embryophyta</taxon>
        <taxon>Tracheophyta</taxon>
        <taxon>Spermatophyta</taxon>
        <taxon>Magnoliopsida</taxon>
        <taxon>eudicotyledons</taxon>
        <taxon>Gunneridae</taxon>
        <taxon>Pentapetalae</taxon>
        <taxon>asterids</taxon>
        <taxon>lamiids</taxon>
        <taxon>Solanales</taxon>
        <taxon>Solanaceae</taxon>
        <taxon>Solanoideae</taxon>
        <taxon>Solaneae</taxon>
        <taxon>Solanum</taxon>
    </lineage>
</organism>
<protein>
    <submittedName>
        <fullName evidence="2">Putative ovule protein</fullName>
    </submittedName>
</protein>
<keyword evidence="1" id="KW-0472">Membrane</keyword>
<feature type="transmembrane region" description="Helical" evidence="1">
    <location>
        <begin position="12"/>
        <end position="33"/>
    </location>
</feature>